<dbReference type="PIRSF" id="PIRSF000337">
    <property type="entry name" value="NTA_MOA"/>
    <property type="match status" value="1"/>
</dbReference>
<organism evidence="8 9">
    <name type="scientific">Paenirhodobacter populi</name>
    <dbReference type="NCBI Taxonomy" id="2306993"/>
    <lineage>
        <taxon>Bacteria</taxon>
        <taxon>Pseudomonadati</taxon>
        <taxon>Pseudomonadota</taxon>
        <taxon>Alphaproteobacteria</taxon>
        <taxon>Rhodobacterales</taxon>
        <taxon>Rhodobacter group</taxon>
        <taxon>Paenirhodobacter</taxon>
    </lineage>
</organism>
<comment type="similarity">
    <text evidence="5">Belongs to the NtaA/SnaA/DszA monooxygenase family.</text>
</comment>
<dbReference type="InterPro" id="IPR036661">
    <property type="entry name" value="Luciferase-like_sf"/>
</dbReference>
<dbReference type="NCBIfam" id="TIGR03860">
    <property type="entry name" value="FMN_nitrolo"/>
    <property type="match status" value="1"/>
</dbReference>
<feature type="binding site" evidence="6">
    <location>
        <position position="56"/>
    </location>
    <ligand>
        <name>FMN</name>
        <dbReference type="ChEBI" id="CHEBI:58210"/>
    </ligand>
</feature>
<reference evidence="8 9" key="1">
    <citation type="submission" date="2019-01" db="EMBL/GenBank/DDBJ databases">
        <title>Sinorhodobacter populi sp. nov. isolated from the symptomatic bark tissue of Populus euramericana canker.</title>
        <authorList>
            <person name="Xu G."/>
        </authorList>
    </citation>
    <scope>NUCLEOTIDE SEQUENCE [LARGE SCALE GENOMIC DNA]</scope>
    <source>
        <strain evidence="8 9">2D-5</strain>
    </source>
</reference>
<dbReference type="PANTHER" id="PTHR30011">
    <property type="entry name" value="ALKANESULFONATE MONOOXYGENASE-RELATED"/>
    <property type="match status" value="1"/>
</dbReference>
<dbReference type="SUPFAM" id="SSF51679">
    <property type="entry name" value="Bacterial luciferase-like"/>
    <property type="match status" value="1"/>
</dbReference>
<reference evidence="8 9" key="2">
    <citation type="submission" date="2019-01" db="EMBL/GenBank/DDBJ databases">
        <authorList>
            <person name="Li Y."/>
        </authorList>
    </citation>
    <scope>NUCLEOTIDE SEQUENCE [LARGE SCALE GENOMIC DNA]</scope>
    <source>
        <strain evidence="8 9">2D-5</strain>
    </source>
</reference>
<protein>
    <submittedName>
        <fullName evidence="8">LLM class flavin-dependent oxidoreductase</fullName>
    </submittedName>
</protein>
<dbReference type="AlphaFoldDB" id="A0A443ILS1"/>
<keyword evidence="2 6" id="KW-0288">FMN</keyword>
<feature type="domain" description="Luciferase-like" evidence="7">
    <location>
        <begin position="33"/>
        <end position="393"/>
    </location>
</feature>
<feature type="binding site" evidence="6">
    <location>
        <position position="156"/>
    </location>
    <ligand>
        <name>FMN</name>
        <dbReference type="ChEBI" id="CHEBI:58210"/>
    </ligand>
</feature>
<gene>
    <name evidence="8" type="ORF">D2T33_18540</name>
</gene>
<dbReference type="RefSeq" id="WP_128270778.1">
    <property type="nucleotide sequence ID" value="NZ_SAUW01000028.1"/>
</dbReference>
<name>A0A443ILS1_9RHOB</name>
<evidence type="ECO:0000256" key="3">
    <source>
        <dbReference type="ARBA" id="ARBA00023002"/>
    </source>
</evidence>
<dbReference type="EMBL" id="SAUW01000028">
    <property type="protein sequence ID" value="RWR06377.1"/>
    <property type="molecule type" value="Genomic_DNA"/>
</dbReference>
<keyword evidence="9" id="KW-1185">Reference proteome</keyword>
<evidence type="ECO:0000313" key="9">
    <source>
        <dbReference type="Proteomes" id="UP000285710"/>
    </source>
</evidence>
<dbReference type="Pfam" id="PF00296">
    <property type="entry name" value="Bac_luciferase"/>
    <property type="match status" value="1"/>
</dbReference>
<comment type="caution">
    <text evidence="8">The sequence shown here is derived from an EMBL/GenBank/DDBJ whole genome shotgun (WGS) entry which is preliminary data.</text>
</comment>
<evidence type="ECO:0000256" key="1">
    <source>
        <dbReference type="ARBA" id="ARBA00022630"/>
    </source>
</evidence>
<dbReference type="GO" id="GO:0004497">
    <property type="term" value="F:monooxygenase activity"/>
    <property type="evidence" value="ECO:0007669"/>
    <property type="project" value="UniProtKB-KW"/>
</dbReference>
<evidence type="ECO:0000259" key="7">
    <source>
        <dbReference type="Pfam" id="PF00296"/>
    </source>
</evidence>
<evidence type="ECO:0000256" key="6">
    <source>
        <dbReference type="PIRSR" id="PIRSR000337-1"/>
    </source>
</evidence>
<sequence length="440" mass="48836">MPQPFHLSYFLQGSSVHAWGAPFIGTIGQDWKSASFFRELAQNLERACFDYLLIEDSIYVGENWQSKRDIFLKNGLCIPRQEPSVVATLLAASTTRLGIVPTLSTFAYHPYLTARITGSIDQISNGRAGWNMVTGSSDLAAQNFGMDAMPEHDLRYEMAEEYVEIVKRLWNSWEPDAQVGGLTAGEETGILFDPDKVHTIDYTGEYYASRGPLNSGPTVQHPPVIAQAGGSKPGMAFAARHADTIVAAPNSPEAMRDYRTEIRRQMVANGRDPNHCKVLFLASPIVAETEEQAQYLLEQRRVSAEKNIDLRLARLGWHTNIDFSDFDLDQPVGELTTNGHQSSLRNFLMRAGKSTLREAVIDNSVKGYGVNLVGTPETVACQMAEAMETAGGDGFLIELGDLSRRSLATLTDGLVPALQRKGLMRRRYEFEHLRDNLLSF</sequence>
<keyword evidence="4" id="KW-0503">Monooxygenase</keyword>
<evidence type="ECO:0000256" key="2">
    <source>
        <dbReference type="ARBA" id="ARBA00022643"/>
    </source>
</evidence>
<accession>A0A443ILS1</accession>
<dbReference type="Proteomes" id="UP000285710">
    <property type="component" value="Unassembled WGS sequence"/>
</dbReference>
<dbReference type="PANTHER" id="PTHR30011:SF16">
    <property type="entry name" value="C2H2 FINGER DOMAIN TRANSCRIPTION FACTOR (EUROFUNG)-RELATED"/>
    <property type="match status" value="1"/>
</dbReference>
<keyword evidence="1 6" id="KW-0285">Flavoprotein</keyword>
<feature type="binding site" evidence="6">
    <location>
        <position position="102"/>
    </location>
    <ligand>
        <name>FMN</name>
        <dbReference type="ChEBI" id="CHEBI:58210"/>
    </ligand>
</feature>
<dbReference type="GO" id="GO:0016705">
    <property type="term" value="F:oxidoreductase activity, acting on paired donors, with incorporation or reduction of molecular oxygen"/>
    <property type="evidence" value="ECO:0007669"/>
    <property type="project" value="InterPro"/>
</dbReference>
<feature type="binding site" evidence="6">
    <location>
        <position position="231"/>
    </location>
    <ligand>
        <name>FMN</name>
        <dbReference type="ChEBI" id="CHEBI:58210"/>
    </ligand>
</feature>
<dbReference type="Gene3D" id="3.20.20.30">
    <property type="entry name" value="Luciferase-like domain"/>
    <property type="match status" value="1"/>
</dbReference>
<feature type="binding site" evidence="6">
    <location>
        <position position="152"/>
    </location>
    <ligand>
        <name>FMN</name>
        <dbReference type="ChEBI" id="CHEBI:58210"/>
    </ligand>
</feature>
<dbReference type="InterPro" id="IPR011251">
    <property type="entry name" value="Luciferase-like_dom"/>
</dbReference>
<evidence type="ECO:0000313" key="8">
    <source>
        <dbReference type="EMBL" id="RWR06377.1"/>
    </source>
</evidence>
<dbReference type="InterPro" id="IPR051260">
    <property type="entry name" value="Diverse_substr_monoxygenases"/>
</dbReference>
<evidence type="ECO:0000256" key="4">
    <source>
        <dbReference type="ARBA" id="ARBA00023033"/>
    </source>
</evidence>
<keyword evidence="3" id="KW-0560">Oxidoreductase</keyword>
<evidence type="ECO:0000256" key="5">
    <source>
        <dbReference type="ARBA" id="ARBA00033748"/>
    </source>
</evidence>
<proteinExistence type="inferred from homology"/>
<dbReference type="InterPro" id="IPR016215">
    <property type="entry name" value="NTA_MOA"/>
</dbReference>